<feature type="domain" description="Insertion element IS402-like" evidence="2">
    <location>
        <begin position="103"/>
        <end position="179"/>
    </location>
</feature>
<organism evidence="3 4">
    <name type="scientific">Cupriavidus pauculus</name>
    <dbReference type="NCBI Taxonomy" id="82633"/>
    <lineage>
        <taxon>Bacteria</taxon>
        <taxon>Pseudomonadati</taxon>
        <taxon>Pseudomonadota</taxon>
        <taxon>Betaproteobacteria</taxon>
        <taxon>Burkholderiales</taxon>
        <taxon>Burkholderiaceae</taxon>
        <taxon>Cupriavidus</taxon>
    </lineage>
</organism>
<sequence length="219" mass="24202">MVCCASLTRADAILHIATVLDGHRRDAETSRCVKNDDRSPRGPHSEAGRSSTRDESLSARRPVEREGIWGHGDMASFFESMSPWPPFICHYKGNTNMNEGIVDDALWARIAPIVMPFSKPQAARGGREPVSDRAAITGILYVLRTGIRWNALPRDLGVGSGVSCWRRLRYWQSIGVWSMVQEVLGDSLPQDEQVDFSRTRRGRRLSEKDGAALGPGGNG</sequence>
<protein>
    <submittedName>
        <fullName evidence="3">Transposase</fullName>
    </submittedName>
</protein>
<evidence type="ECO:0000313" key="3">
    <source>
        <dbReference type="EMBL" id="QET06007.1"/>
    </source>
</evidence>
<dbReference type="InterPro" id="IPR052909">
    <property type="entry name" value="Transposase_6_like"/>
</dbReference>
<dbReference type="Proteomes" id="UP000322822">
    <property type="component" value="Chromosome 2"/>
</dbReference>
<dbReference type="EMBL" id="CP044067">
    <property type="protein sequence ID" value="QET06007.1"/>
    <property type="molecule type" value="Genomic_DNA"/>
</dbReference>
<feature type="region of interest" description="Disordered" evidence="1">
    <location>
        <begin position="27"/>
        <end position="63"/>
    </location>
</feature>
<evidence type="ECO:0000313" key="4">
    <source>
        <dbReference type="Proteomes" id="UP000322822"/>
    </source>
</evidence>
<evidence type="ECO:0000259" key="2">
    <source>
        <dbReference type="Pfam" id="PF13340"/>
    </source>
</evidence>
<evidence type="ECO:0000256" key="1">
    <source>
        <dbReference type="SAM" id="MobiDB-lite"/>
    </source>
</evidence>
<dbReference type="Pfam" id="PF13340">
    <property type="entry name" value="DUF4096"/>
    <property type="match status" value="1"/>
</dbReference>
<reference evidence="3 4" key="1">
    <citation type="submission" date="2019-09" db="EMBL/GenBank/DDBJ databases">
        <title>FDA dAtabase for Regulatory Grade micrObial Sequences (FDA-ARGOS): Supporting development and validation of Infectious Disease Dx tests.</title>
        <authorList>
            <person name="Sciortino C."/>
            <person name="Tallon L."/>
            <person name="Sadzewicz L."/>
            <person name="Vavikolanu K."/>
            <person name="Mehta A."/>
            <person name="Aluvathingal J."/>
            <person name="Nadendla S."/>
            <person name="Nandy P."/>
            <person name="Geyer C."/>
            <person name="Yan Y."/>
            <person name="Sichtig H."/>
        </authorList>
    </citation>
    <scope>NUCLEOTIDE SEQUENCE [LARGE SCALE GENOMIC DNA]</scope>
    <source>
        <strain evidence="3 4">FDAARGOS_664</strain>
    </source>
</reference>
<dbReference type="PANTHER" id="PTHR46637:SF1">
    <property type="entry name" value="BLL5188 PROTEIN"/>
    <property type="match status" value="1"/>
</dbReference>
<dbReference type="OrthoDB" id="5524851at2"/>
<gene>
    <name evidence="3" type="ORF">FOB72_29190</name>
</gene>
<accession>A0A5P2HCL7</accession>
<name>A0A5P2HCL7_9BURK</name>
<dbReference type="PANTHER" id="PTHR46637">
    <property type="entry name" value="TIS1421-TRANSPOSASE PROTEIN A"/>
    <property type="match status" value="1"/>
</dbReference>
<dbReference type="AlphaFoldDB" id="A0A5P2HCL7"/>
<dbReference type="InterPro" id="IPR025161">
    <property type="entry name" value="IS402-like_dom"/>
</dbReference>
<feature type="region of interest" description="Disordered" evidence="1">
    <location>
        <begin position="194"/>
        <end position="219"/>
    </location>
</feature>
<proteinExistence type="predicted"/>